<sequence>MTNRGHWELRLAELADAAVKGDDSGEKNPKSIKQTFWGLIIQVNQLDKALSKTRSLPDPGNILWLCNLHDVTETLSLADNSETIENNGDLESGQSSESSSGASRYEKTGYWLDGPLDWLFLHCFPCPIASYRPASSPHFCAKLLEPQQAAAIVPPLVSLSHFLGTDSAIPLGNGAPQPSCPRPQDLC</sequence>
<reference evidence="3" key="1">
    <citation type="journal article" date="2013" name="Nat. Genet.">
        <title>The draft genomes of soft-shell turtle and green sea turtle yield insights into the development and evolution of the turtle-specific body plan.</title>
        <authorList>
            <person name="Wang Z."/>
            <person name="Pascual-Anaya J."/>
            <person name="Zadissa A."/>
            <person name="Li W."/>
            <person name="Niimura Y."/>
            <person name="Huang Z."/>
            <person name="Li C."/>
            <person name="White S."/>
            <person name="Xiong Z."/>
            <person name="Fang D."/>
            <person name="Wang B."/>
            <person name="Ming Y."/>
            <person name="Chen Y."/>
            <person name="Zheng Y."/>
            <person name="Kuraku S."/>
            <person name="Pignatelli M."/>
            <person name="Herrero J."/>
            <person name="Beal K."/>
            <person name="Nozawa M."/>
            <person name="Li Q."/>
            <person name="Wang J."/>
            <person name="Zhang H."/>
            <person name="Yu L."/>
            <person name="Shigenobu S."/>
            <person name="Wang J."/>
            <person name="Liu J."/>
            <person name="Flicek P."/>
            <person name="Searle S."/>
            <person name="Wang J."/>
            <person name="Kuratani S."/>
            <person name="Yin Y."/>
            <person name="Aken B."/>
            <person name="Zhang G."/>
            <person name="Irie N."/>
        </authorList>
    </citation>
    <scope>NUCLEOTIDE SEQUENCE [LARGE SCALE GENOMIC DNA]</scope>
</reference>
<evidence type="ECO:0000313" key="3">
    <source>
        <dbReference type="Proteomes" id="UP000031443"/>
    </source>
</evidence>
<name>M7C1C5_CHEMY</name>
<organism evidence="2 3">
    <name type="scientific">Chelonia mydas</name>
    <name type="common">Green sea-turtle</name>
    <name type="synonym">Chelonia agassizi</name>
    <dbReference type="NCBI Taxonomy" id="8469"/>
    <lineage>
        <taxon>Eukaryota</taxon>
        <taxon>Metazoa</taxon>
        <taxon>Chordata</taxon>
        <taxon>Craniata</taxon>
        <taxon>Vertebrata</taxon>
        <taxon>Euteleostomi</taxon>
        <taxon>Archelosauria</taxon>
        <taxon>Testudinata</taxon>
        <taxon>Testudines</taxon>
        <taxon>Cryptodira</taxon>
        <taxon>Durocryptodira</taxon>
        <taxon>Americhelydia</taxon>
        <taxon>Chelonioidea</taxon>
        <taxon>Cheloniidae</taxon>
        <taxon>Chelonia</taxon>
    </lineage>
</organism>
<gene>
    <name evidence="2" type="ORF">UY3_00806</name>
</gene>
<dbReference type="EMBL" id="KB480854">
    <property type="protein sequence ID" value="EMP41960.1"/>
    <property type="molecule type" value="Genomic_DNA"/>
</dbReference>
<evidence type="ECO:0000313" key="2">
    <source>
        <dbReference type="EMBL" id="EMP41960.1"/>
    </source>
</evidence>
<proteinExistence type="predicted"/>
<protein>
    <submittedName>
        <fullName evidence="2">Uncharacterized protein</fullName>
    </submittedName>
</protein>
<keyword evidence="3" id="KW-1185">Reference proteome</keyword>
<accession>M7C1C5</accession>
<dbReference type="Proteomes" id="UP000031443">
    <property type="component" value="Unassembled WGS sequence"/>
</dbReference>
<evidence type="ECO:0000256" key="1">
    <source>
        <dbReference type="SAM" id="MobiDB-lite"/>
    </source>
</evidence>
<feature type="compositionally biased region" description="Low complexity" evidence="1">
    <location>
        <begin position="91"/>
        <end position="102"/>
    </location>
</feature>
<feature type="region of interest" description="Disordered" evidence="1">
    <location>
        <begin position="83"/>
        <end position="102"/>
    </location>
</feature>
<dbReference type="AlphaFoldDB" id="M7C1C5"/>